<dbReference type="InterPro" id="IPR005814">
    <property type="entry name" value="Aminotrans_3"/>
</dbReference>
<dbReference type="NCBIfam" id="NF004718">
    <property type="entry name" value="PRK06062.1"/>
    <property type="match status" value="1"/>
</dbReference>
<evidence type="ECO:0000256" key="2">
    <source>
        <dbReference type="ARBA" id="ARBA00008954"/>
    </source>
</evidence>
<dbReference type="Pfam" id="PF00202">
    <property type="entry name" value="Aminotran_3"/>
    <property type="match status" value="1"/>
</dbReference>
<comment type="similarity">
    <text evidence="2 4">Belongs to the class-III pyridoxal-phosphate-dependent aminotransferase family.</text>
</comment>
<dbReference type="PROSITE" id="PS00600">
    <property type="entry name" value="AA_TRANSFER_CLASS_3"/>
    <property type="match status" value="1"/>
</dbReference>
<dbReference type="CDD" id="cd00610">
    <property type="entry name" value="OAT_like"/>
    <property type="match status" value="1"/>
</dbReference>
<keyword evidence="3 4" id="KW-0663">Pyridoxal phosphate</keyword>
<dbReference type="GO" id="GO:0008483">
    <property type="term" value="F:transaminase activity"/>
    <property type="evidence" value="ECO:0007669"/>
    <property type="project" value="InterPro"/>
</dbReference>
<evidence type="ECO:0000256" key="4">
    <source>
        <dbReference type="RuleBase" id="RU003560"/>
    </source>
</evidence>
<sequence length="443" mass="49322">MSKLNREQTITYDKKYNQHPWLKGNTEPIPIEKAEGIFFYDFNGKKYYDMSSQLSCVNIGYGNEDVIQAVNDQVKTLPYIAPAYASAPRSELAKMLVELAPDNIAKVFFTCGGSDANEAAINMARTYTGRSKIFSRYRSYHGSTLGSGNLSGDPRRFALEHPAATGFVKFQDPYVYRSDIPFKNDQEASAYYINKIKEQIAYEGAVNIAAIFVESITGANGVIIPPDGYLQGIRKICDENGILMICDEVMAGFGRTGKMFAFEHWNVKPDIITFAKGVTSGYVQLGGIMISKEIAKFYEDKVFQYGLTYSGHSLACAAGVACVNYYKKAGLLENTQKVGKVLGELLEEIKQKHKCVGDVRYIGLFAAVEFVKDKETKEPLVPYADQSGTMGKIIGLLKERGFATFGRENNINIAPPLIITEEQLREAMKIFDEVLDIVDETYL</sequence>
<dbReference type="PANTHER" id="PTHR43094">
    <property type="entry name" value="AMINOTRANSFERASE"/>
    <property type="match status" value="1"/>
</dbReference>
<evidence type="ECO:0008006" key="7">
    <source>
        <dbReference type="Google" id="ProtNLM"/>
    </source>
</evidence>
<evidence type="ECO:0000256" key="3">
    <source>
        <dbReference type="ARBA" id="ARBA00022898"/>
    </source>
</evidence>
<dbReference type="Proteomes" id="UP000188159">
    <property type="component" value="Chromosome"/>
</dbReference>
<dbReference type="PANTHER" id="PTHR43094:SF1">
    <property type="entry name" value="AMINOTRANSFERASE CLASS-III"/>
    <property type="match status" value="1"/>
</dbReference>
<dbReference type="RefSeq" id="WP_009264313.1">
    <property type="nucleotide sequence ID" value="NZ_BAABYN010000001.1"/>
</dbReference>
<dbReference type="InterPro" id="IPR015421">
    <property type="entry name" value="PyrdxlP-dep_Trfase_major"/>
</dbReference>
<organism evidence="5 6">
    <name type="scientific">Anaerostipes hadrus</name>
    <dbReference type="NCBI Taxonomy" id="649756"/>
    <lineage>
        <taxon>Bacteria</taxon>
        <taxon>Bacillati</taxon>
        <taxon>Bacillota</taxon>
        <taxon>Clostridia</taxon>
        <taxon>Lachnospirales</taxon>
        <taxon>Lachnospiraceae</taxon>
        <taxon>Anaerostipes</taxon>
    </lineage>
</organism>
<dbReference type="InterPro" id="IPR015422">
    <property type="entry name" value="PyrdxlP-dep_Trfase_small"/>
</dbReference>
<gene>
    <name evidence="5" type="ORF">DO83_13695</name>
</gene>
<dbReference type="GO" id="GO:0005829">
    <property type="term" value="C:cytosol"/>
    <property type="evidence" value="ECO:0007669"/>
    <property type="project" value="TreeGrafter"/>
</dbReference>
<evidence type="ECO:0000256" key="1">
    <source>
        <dbReference type="ARBA" id="ARBA00001933"/>
    </source>
</evidence>
<proteinExistence type="inferred from homology"/>
<protein>
    <recommendedName>
        <fullName evidence="7">Taurine--pyruvate aminotransferase</fullName>
    </recommendedName>
</protein>
<dbReference type="InterPro" id="IPR049704">
    <property type="entry name" value="Aminotrans_3_PPA_site"/>
</dbReference>
<dbReference type="GO" id="GO:0030170">
    <property type="term" value="F:pyridoxal phosphate binding"/>
    <property type="evidence" value="ECO:0007669"/>
    <property type="project" value="InterPro"/>
</dbReference>
<dbReference type="AlphaFoldDB" id="A0A1Q2CA38"/>
<reference evidence="5 6" key="1">
    <citation type="journal article" date="2016" name="Sci. Rep.">
        <title>Accelerated dysbiosis of gut microbiota during aggravation of DSS-induced colitis by a butyrate-producing bacterium.</title>
        <authorList>
            <person name="Zhang Q."/>
            <person name="Wu Y."/>
            <person name="Wang J."/>
            <person name="Wu G."/>
            <person name="Long W."/>
            <person name="Xue Z."/>
            <person name="Wang L."/>
            <person name="Zhang X."/>
            <person name="Pang X."/>
            <person name="Zhao Y."/>
            <person name="Zhao L."/>
            <person name="Zhang C."/>
        </authorList>
    </citation>
    <scope>NUCLEOTIDE SEQUENCE [LARGE SCALE GENOMIC DNA]</scope>
    <source>
        <strain evidence="5 6">BPB5</strain>
    </source>
</reference>
<dbReference type="FunFam" id="3.40.640.10:FF:000004">
    <property type="entry name" value="Acetylornithine aminotransferase"/>
    <property type="match status" value="1"/>
</dbReference>
<dbReference type="InterPro" id="IPR015424">
    <property type="entry name" value="PyrdxlP-dep_Trfase"/>
</dbReference>
<dbReference type="EMBL" id="CP012098">
    <property type="protein sequence ID" value="AQP40535.1"/>
    <property type="molecule type" value="Genomic_DNA"/>
</dbReference>
<name>A0A1Q2CA38_ANAHA</name>
<evidence type="ECO:0000313" key="5">
    <source>
        <dbReference type="EMBL" id="AQP40535.1"/>
    </source>
</evidence>
<comment type="cofactor">
    <cofactor evidence="1">
        <name>pyridoxal 5'-phosphate</name>
        <dbReference type="ChEBI" id="CHEBI:597326"/>
    </cofactor>
</comment>
<dbReference type="SUPFAM" id="SSF53383">
    <property type="entry name" value="PLP-dependent transferases"/>
    <property type="match status" value="1"/>
</dbReference>
<accession>A0A1Q2CA38</accession>
<evidence type="ECO:0000313" key="6">
    <source>
        <dbReference type="Proteomes" id="UP000188159"/>
    </source>
</evidence>
<dbReference type="Gene3D" id="3.40.640.10">
    <property type="entry name" value="Type I PLP-dependent aspartate aminotransferase-like (Major domain)"/>
    <property type="match status" value="1"/>
</dbReference>
<dbReference type="Gene3D" id="3.90.1150.10">
    <property type="entry name" value="Aspartate Aminotransferase, domain 1"/>
    <property type="match status" value="1"/>
</dbReference>